<dbReference type="PANTHER" id="PTHR11857:SF42">
    <property type="entry name" value="GENERAL ODORANT-BINDING PROTEIN 19D-RELATED"/>
    <property type="match status" value="1"/>
</dbReference>
<dbReference type="InterPro" id="IPR006170">
    <property type="entry name" value="PBP/GOBP"/>
</dbReference>
<sequence length="148" mass="16313">MFKFLFLVACALVAVNAVSEQLKNEFIEKMTNIGGQCAKEVGANEEDIAELLAHKAPSRHEGECMIFCFHKHLGLMNEDGTFSKEGGLKALEPVKADDPKLYEKLISIGKMCQEEVAKDDDKCKYATQLTVCGVKKGKEMGLDASMIH</sequence>
<evidence type="ECO:0000256" key="2">
    <source>
        <dbReference type="SAM" id="SignalP"/>
    </source>
</evidence>
<dbReference type="GeneID" id="123684661"/>
<dbReference type="SUPFAM" id="SSF47565">
    <property type="entry name" value="Insect pheromone/odorant-binding proteins"/>
    <property type="match status" value="1"/>
</dbReference>
<dbReference type="SMART" id="SM00708">
    <property type="entry name" value="PhBP"/>
    <property type="match status" value="1"/>
</dbReference>
<protein>
    <submittedName>
        <fullName evidence="3">Odorant binding protein 15</fullName>
    </submittedName>
</protein>
<dbReference type="Pfam" id="PF01395">
    <property type="entry name" value="PBP_GOBP"/>
    <property type="match status" value="1"/>
</dbReference>
<feature type="chain" id="PRO_5035432829" evidence="2">
    <location>
        <begin position="18"/>
        <end position="148"/>
    </location>
</feature>
<accession>A0A8K1AM29</accession>
<dbReference type="PANTHER" id="PTHR11857">
    <property type="entry name" value="ODORANT BINDING PROTEIN-RELATED"/>
    <property type="match status" value="1"/>
</dbReference>
<dbReference type="KEGG" id="haxr:123684661"/>
<dbReference type="GO" id="GO:0007608">
    <property type="term" value="P:sensory perception of smell"/>
    <property type="evidence" value="ECO:0007669"/>
    <property type="project" value="TreeGrafter"/>
</dbReference>
<organism evidence="3">
    <name type="scientific">Harmonia axyridis</name>
    <name type="common">Multicolored Asian lady beetle</name>
    <name type="synonym">Coccinella axyridis</name>
    <dbReference type="NCBI Taxonomy" id="115357"/>
    <lineage>
        <taxon>Eukaryota</taxon>
        <taxon>Metazoa</taxon>
        <taxon>Ecdysozoa</taxon>
        <taxon>Arthropoda</taxon>
        <taxon>Hexapoda</taxon>
        <taxon>Insecta</taxon>
        <taxon>Pterygota</taxon>
        <taxon>Neoptera</taxon>
        <taxon>Endopterygota</taxon>
        <taxon>Coleoptera</taxon>
        <taxon>Polyphaga</taxon>
        <taxon>Cucujiformia</taxon>
        <taxon>Coccinelloidea</taxon>
        <taxon>Coccinellidae</taxon>
        <taxon>Coccinellinae</taxon>
        <taxon>Coccinellini</taxon>
        <taxon>Harmonia</taxon>
    </lineage>
</organism>
<proteinExistence type="evidence at transcript level"/>
<dbReference type="InterPro" id="IPR036728">
    <property type="entry name" value="PBP_GOBP_sf"/>
</dbReference>
<dbReference type="Gene3D" id="1.10.238.20">
    <property type="entry name" value="Pheromone/general odorant binding protein domain"/>
    <property type="match status" value="1"/>
</dbReference>
<name>A0A8K1AM29_HARAX</name>
<dbReference type="EMBL" id="MT150153">
    <property type="protein sequence ID" value="QTE76123.1"/>
    <property type="molecule type" value="mRNA"/>
</dbReference>
<feature type="signal peptide" evidence="2">
    <location>
        <begin position="1"/>
        <end position="17"/>
    </location>
</feature>
<dbReference type="OrthoDB" id="6595846at2759"/>
<evidence type="ECO:0000256" key="1">
    <source>
        <dbReference type="ARBA" id="ARBA00022729"/>
    </source>
</evidence>
<dbReference type="GO" id="GO:0005615">
    <property type="term" value="C:extracellular space"/>
    <property type="evidence" value="ECO:0007669"/>
    <property type="project" value="TreeGrafter"/>
</dbReference>
<dbReference type="AlphaFoldDB" id="A0A8K1AM29"/>
<reference evidence="3" key="1">
    <citation type="journal article" date="2021" name="J Integr Agric">
        <title>Identification and tissue distribution of odorant binding protein genes in Harmonia axyridis (Coleoptera: Coccinellidae).</title>
        <authorList>
            <person name="Qu C."/>
            <person name="Wang R."/>
            <person name="Che W.-n."/>
            <person name="Li F.-q."/>
            <person name="Zhao H.-p."/>
            <person name="Wei Y.-y."/>
            <person name="Luo C."/>
            <person name="Xue M."/>
        </authorList>
    </citation>
    <scope>NUCLEOTIDE SEQUENCE</scope>
</reference>
<evidence type="ECO:0000313" key="3">
    <source>
        <dbReference type="EMBL" id="QTE76123.1"/>
    </source>
</evidence>
<dbReference type="SMR" id="A0A8K1AM29"/>
<dbReference type="GO" id="GO:0005549">
    <property type="term" value="F:odorant binding"/>
    <property type="evidence" value="ECO:0007669"/>
    <property type="project" value="InterPro"/>
</dbReference>
<dbReference type="CDD" id="cd23992">
    <property type="entry name" value="PBP_GOBP"/>
    <property type="match status" value="1"/>
</dbReference>
<dbReference type="RefSeq" id="XP_045479958.1">
    <property type="nucleotide sequence ID" value="XM_045624002.1"/>
</dbReference>
<keyword evidence="1 2" id="KW-0732">Signal</keyword>